<dbReference type="Gene3D" id="2.60.120.380">
    <property type="match status" value="1"/>
</dbReference>
<dbReference type="RefSeq" id="WP_013043960.1">
    <property type="nucleotide sequence ID" value="NC_014008.1"/>
</dbReference>
<dbReference type="AlphaFoldDB" id="D5EM78"/>
<dbReference type="InterPro" id="IPR036852">
    <property type="entry name" value="Peptidase_S8/S53_dom_sf"/>
</dbReference>
<gene>
    <name evidence="3" type="ordered locus">Caka_2221</name>
</gene>
<dbReference type="InterPro" id="IPR013783">
    <property type="entry name" value="Ig-like_fold"/>
</dbReference>
<dbReference type="GO" id="GO:0006508">
    <property type="term" value="P:proteolysis"/>
    <property type="evidence" value="ECO:0007669"/>
    <property type="project" value="InterPro"/>
</dbReference>
<dbReference type="CDD" id="cd00063">
    <property type="entry name" value="FN3"/>
    <property type="match status" value="1"/>
</dbReference>
<evidence type="ECO:0000256" key="1">
    <source>
        <dbReference type="SAM" id="MobiDB-lite"/>
    </source>
</evidence>
<protein>
    <submittedName>
        <fullName evidence="3">Fibronectin type III domain protein</fullName>
    </submittedName>
</protein>
<dbReference type="SMART" id="SM00060">
    <property type="entry name" value="FN3"/>
    <property type="match status" value="1"/>
</dbReference>
<dbReference type="InterPro" id="IPR008979">
    <property type="entry name" value="Galactose-bd-like_sf"/>
</dbReference>
<sequence>MSLASKYASVAVCLSCLQVQASYLDDIGYTDLLAREPSLTGTGVTVAQVENKENDGDWHTDPLNAGLELSDFTFFDLATPYPTGTSYNDSLSSSHANFVGSMYFSIATGVEAVEAFYSDYYYSASGTNDSIVRASTRTQTNASIVNQSFVFGTVASFVDEDYDDYAALYNVLFCNGLNTNVTPGTVPSPATQYNGITVNVIDRAVSPLADGRSKPDLVAPAQGVLADFSSFTTPVVSACAAILVQAAQREDGGNGTATAAGKLQTLKALLLNGATKTSVWTNSSSQPLDATNGAGVVNINRSHRQLAGGQHTATQSLTPESGSNTTPPAGISSRVNSNLGWSFASIVTSQSGNFFNRKYYDGIHNYHFNVSAASVYTLHATLVWNRQFGQSSINNLELRLYNYSSGTLVDQSISAVDNVEHIYIPNLPAGDYVLQVHSYQTGSVASSEDYALAFHFEPHLPIAPSNLSAAPTSSTEIELNWTDNANDESSYSLRRKISGQNSFSDIATLPADTTSYLDSSLTQDTSYDYELYATSIAGNSEVIAASASTYSVLEEWRLDNFGSISNSGNGADDADPEADGIINLVEFALGGDPWSTDRTILPRVQITEVDSSDYLELKYIRPDSDNGLTYSVNTTENLNSWPTDGIGVNSPTIVDNGDGTETWTYRRTSSINNTDAAFMRLDISN</sequence>
<dbReference type="Proteomes" id="UP000000925">
    <property type="component" value="Chromosome"/>
</dbReference>
<dbReference type="EMBL" id="CP001998">
    <property type="protein sequence ID" value="ADE55238.1"/>
    <property type="molecule type" value="Genomic_DNA"/>
</dbReference>
<dbReference type="STRING" id="583355.Caka_2221"/>
<feature type="compositionally biased region" description="Polar residues" evidence="1">
    <location>
        <begin position="311"/>
        <end position="331"/>
    </location>
</feature>
<evidence type="ECO:0000313" key="3">
    <source>
        <dbReference type="EMBL" id="ADE55238.1"/>
    </source>
</evidence>
<dbReference type="SUPFAM" id="SSF49785">
    <property type="entry name" value="Galactose-binding domain-like"/>
    <property type="match status" value="1"/>
</dbReference>
<dbReference type="Gene3D" id="2.60.40.10">
    <property type="entry name" value="Immunoglobulins"/>
    <property type="match status" value="1"/>
</dbReference>
<evidence type="ECO:0000259" key="2">
    <source>
        <dbReference type="PROSITE" id="PS50853"/>
    </source>
</evidence>
<reference evidence="3 4" key="1">
    <citation type="journal article" date="2010" name="Stand. Genomic Sci.">
        <title>Complete genome sequence of Coraliomargarita akajimensis type strain (04OKA010-24).</title>
        <authorList>
            <person name="Mavromatis K."/>
            <person name="Abt B."/>
            <person name="Brambilla E."/>
            <person name="Lapidus A."/>
            <person name="Copeland A."/>
            <person name="Deshpande S."/>
            <person name="Nolan M."/>
            <person name="Lucas S."/>
            <person name="Tice H."/>
            <person name="Cheng J.F."/>
            <person name="Han C."/>
            <person name="Detter J.C."/>
            <person name="Woyke T."/>
            <person name="Goodwin L."/>
            <person name="Pitluck S."/>
            <person name="Held B."/>
            <person name="Brettin T."/>
            <person name="Tapia R."/>
            <person name="Ivanova N."/>
            <person name="Mikhailova N."/>
            <person name="Pati A."/>
            <person name="Liolios K."/>
            <person name="Chen A."/>
            <person name="Palaniappan K."/>
            <person name="Land M."/>
            <person name="Hauser L."/>
            <person name="Chang Y.J."/>
            <person name="Jeffries C.D."/>
            <person name="Rohde M."/>
            <person name="Goker M."/>
            <person name="Bristow J."/>
            <person name="Eisen J.A."/>
            <person name="Markowitz V."/>
            <person name="Hugenholtz P."/>
            <person name="Klenk H.P."/>
            <person name="Kyrpides N.C."/>
        </authorList>
    </citation>
    <scope>NUCLEOTIDE SEQUENCE [LARGE SCALE GENOMIC DNA]</scope>
    <source>
        <strain evidence="4">DSM 45221 / IAM 15411 / JCM 23193 / KCTC 12865</strain>
    </source>
</reference>
<dbReference type="eggNOG" id="COG1404">
    <property type="taxonomic scope" value="Bacteria"/>
</dbReference>
<dbReference type="SUPFAM" id="SSF49265">
    <property type="entry name" value="Fibronectin type III"/>
    <property type="match status" value="1"/>
</dbReference>
<dbReference type="SUPFAM" id="SSF52743">
    <property type="entry name" value="Subtilisin-like"/>
    <property type="match status" value="1"/>
</dbReference>
<dbReference type="InterPro" id="IPR036116">
    <property type="entry name" value="FN3_sf"/>
</dbReference>
<dbReference type="OrthoDB" id="192784at2"/>
<dbReference type="PROSITE" id="PS50853">
    <property type="entry name" value="FN3"/>
    <property type="match status" value="1"/>
</dbReference>
<dbReference type="GO" id="GO:0004252">
    <property type="term" value="F:serine-type endopeptidase activity"/>
    <property type="evidence" value="ECO:0007669"/>
    <property type="project" value="InterPro"/>
</dbReference>
<dbReference type="KEGG" id="caa:Caka_2221"/>
<feature type="domain" description="Fibronectin type-III" evidence="2">
    <location>
        <begin position="463"/>
        <end position="555"/>
    </location>
</feature>
<accession>D5EM78</accession>
<organism evidence="3 4">
    <name type="scientific">Coraliomargarita akajimensis (strain DSM 45221 / IAM 15411 / JCM 23193 / KCTC 12865 / 04OKA010-24)</name>
    <dbReference type="NCBI Taxonomy" id="583355"/>
    <lineage>
        <taxon>Bacteria</taxon>
        <taxon>Pseudomonadati</taxon>
        <taxon>Verrucomicrobiota</taxon>
        <taxon>Opitutia</taxon>
        <taxon>Puniceicoccales</taxon>
        <taxon>Coraliomargaritaceae</taxon>
        <taxon>Coraliomargarita</taxon>
    </lineage>
</organism>
<keyword evidence="4" id="KW-1185">Reference proteome</keyword>
<name>D5EM78_CORAD</name>
<dbReference type="Pfam" id="PF00041">
    <property type="entry name" value="fn3"/>
    <property type="match status" value="1"/>
</dbReference>
<proteinExistence type="predicted"/>
<dbReference type="HOGENOM" id="CLU_401559_0_0_0"/>
<evidence type="ECO:0000313" key="4">
    <source>
        <dbReference type="Proteomes" id="UP000000925"/>
    </source>
</evidence>
<feature type="region of interest" description="Disordered" evidence="1">
    <location>
        <begin position="305"/>
        <end position="331"/>
    </location>
</feature>
<dbReference type="InterPro" id="IPR003961">
    <property type="entry name" value="FN3_dom"/>
</dbReference>